<dbReference type="PANTHER" id="PTHR36922">
    <property type="entry name" value="BLL2446 PROTEIN"/>
    <property type="match status" value="1"/>
</dbReference>
<dbReference type="EMBL" id="MU001842">
    <property type="protein sequence ID" value="KAF2796001.1"/>
    <property type="molecule type" value="Genomic_DNA"/>
</dbReference>
<sequence length="186" mass="20583">MALTFHALAIKPLVRGLKNLSAVLTKGEAHAVAASIDPQEYLDGRLAPDMYPLPQQIYRCTDAAKFLVSRITGLPALSLPDTEKTFPELQARVAKVIEYLEAVDEKAFEGLEDKEIVIHTGAPPGSDFKYESRFPAKDYVLYFGHPNFWFHVVTAYDILRHKGADVGKMDFLNGAGLVIPKAVPKE</sequence>
<dbReference type="InterPro" id="IPR034660">
    <property type="entry name" value="DinB/YfiT-like"/>
</dbReference>
<protein>
    <submittedName>
        <fullName evidence="1">Uncharacterized protein</fullName>
    </submittedName>
</protein>
<accession>A0A6A6XHX0</accession>
<evidence type="ECO:0000313" key="2">
    <source>
        <dbReference type="Proteomes" id="UP000799757"/>
    </source>
</evidence>
<dbReference type="Pfam" id="PF09351">
    <property type="entry name" value="DUF1993"/>
    <property type="match status" value="1"/>
</dbReference>
<dbReference type="InterPro" id="IPR018531">
    <property type="entry name" value="DUF1993"/>
</dbReference>
<reference evidence="1" key="1">
    <citation type="journal article" date="2020" name="Stud. Mycol.">
        <title>101 Dothideomycetes genomes: a test case for predicting lifestyles and emergence of pathogens.</title>
        <authorList>
            <person name="Haridas S."/>
            <person name="Albert R."/>
            <person name="Binder M."/>
            <person name="Bloem J."/>
            <person name="Labutti K."/>
            <person name="Salamov A."/>
            <person name="Andreopoulos B."/>
            <person name="Baker S."/>
            <person name="Barry K."/>
            <person name="Bills G."/>
            <person name="Bluhm B."/>
            <person name="Cannon C."/>
            <person name="Castanera R."/>
            <person name="Culley D."/>
            <person name="Daum C."/>
            <person name="Ezra D."/>
            <person name="Gonzalez J."/>
            <person name="Henrissat B."/>
            <person name="Kuo A."/>
            <person name="Liang C."/>
            <person name="Lipzen A."/>
            <person name="Lutzoni F."/>
            <person name="Magnuson J."/>
            <person name="Mondo S."/>
            <person name="Nolan M."/>
            <person name="Ohm R."/>
            <person name="Pangilinan J."/>
            <person name="Park H.-J."/>
            <person name="Ramirez L."/>
            <person name="Alfaro M."/>
            <person name="Sun H."/>
            <person name="Tritt A."/>
            <person name="Yoshinaga Y."/>
            <person name="Zwiers L.-H."/>
            <person name="Turgeon B."/>
            <person name="Goodwin S."/>
            <person name="Spatafora J."/>
            <person name="Crous P."/>
            <person name="Grigoriev I."/>
        </authorList>
    </citation>
    <scope>NUCLEOTIDE SEQUENCE</scope>
    <source>
        <strain evidence="1">CBS 109.77</strain>
    </source>
</reference>
<dbReference type="OrthoDB" id="3724345at2759"/>
<organism evidence="1 2">
    <name type="scientific">Melanomma pulvis-pyrius CBS 109.77</name>
    <dbReference type="NCBI Taxonomy" id="1314802"/>
    <lineage>
        <taxon>Eukaryota</taxon>
        <taxon>Fungi</taxon>
        <taxon>Dikarya</taxon>
        <taxon>Ascomycota</taxon>
        <taxon>Pezizomycotina</taxon>
        <taxon>Dothideomycetes</taxon>
        <taxon>Pleosporomycetidae</taxon>
        <taxon>Pleosporales</taxon>
        <taxon>Melanommataceae</taxon>
        <taxon>Melanomma</taxon>
    </lineage>
</organism>
<dbReference type="PANTHER" id="PTHR36922:SF1">
    <property type="entry name" value="DUF1993 DOMAIN-CONTAINING PROTEIN"/>
    <property type="match status" value="1"/>
</dbReference>
<name>A0A6A6XHX0_9PLEO</name>
<gene>
    <name evidence="1" type="ORF">K505DRAFT_323647</name>
</gene>
<dbReference type="Gene3D" id="1.20.120.450">
    <property type="entry name" value="dinb family like domain"/>
    <property type="match status" value="1"/>
</dbReference>
<keyword evidence="2" id="KW-1185">Reference proteome</keyword>
<dbReference type="Proteomes" id="UP000799757">
    <property type="component" value="Unassembled WGS sequence"/>
</dbReference>
<dbReference type="AlphaFoldDB" id="A0A6A6XHX0"/>
<dbReference type="SUPFAM" id="SSF109854">
    <property type="entry name" value="DinB/YfiT-like putative metalloenzymes"/>
    <property type="match status" value="1"/>
</dbReference>
<evidence type="ECO:0000313" key="1">
    <source>
        <dbReference type="EMBL" id="KAF2796001.1"/>
    </source>
</evidence>
<proteinExistence type="predicted"/>